<accession>A0AAV9FA94</accession>
<gene>
    <name evidence="2" type="ORF">QJS10_CPA03g01902</name>
</gene>
<dbReference type="PANTHER" id="PTHR12835">
    <property type="entry name" value="BIOTIN PROTEIN LIGASE"/>
    <property type="match status" value="1"/>
</dbReference>
<name>A0AAV9FA94_ACOCL</name>
<dbReference type="SUPFAM" id="SSF55681">
    <property type="entry name" value="Class II aaRS and biotin synthetases"/>
    <property type="match status" value="1"/>
</dbReference>
<dbReference type="GO" id="GO:0004077">
    <property type="term" value="F:biotin--[biotin carboxyl-carrier protein] ligase activity"/>
    <property type="evidence" value="ECO:0007669"/>
    <property type="project" value="TreeGrafter"/>
</dbReference>
<evidence type="ECO:0000313" key="3">
    <source>
        <dbReference type="Proteomes" id="UP001180020"/>
    </source>
</evidence>
<dbReference type="Pfam" id="PF03099">
    <property type="entry name" value="BPL_LplA_LipB"/>
    <property type="match status" value="1"/>
</dbReference>
<dbReference type="InterPro" id="IPR004143">
    <property type="entry name" value="BPL_LPL_catalytic"/>
</dbReference>
<proteinExistence type="predicted"/>
<dbReference type="PANTHER" id="PTHR12835:SF5">
    <property type="entry name" value="BIOTIN--PROTEIN LIGASE"/>
    <property type="match status" value="1"/>
</dbReference>
<reference evidence="2" key="2">
    <citation type="submission" date="2023-06" db="EMBL/GenBank/DDBJ databases">
        <authorList>
            <person name="Ma L."/>
            <person name="Liu K.-W."/>
            <person name="Li Z."/>
            <person name="Hsiao Y.-Y."/>
            <person name="Qi Y."/>
            <person name="Fu T."/>
            <person name="Tang G."/>
            <person name="Zhang D."/>
            <person name="Sun W.-H."/>
            <person name="Liu D.-K."/>
            <person name="Li Y."/>
            <person name="Chen G.-Z."/>
            <person name="Liu X.-D."/>
            <person name="Liao X.-Y."/>
            <person name="Jiang Y.-T."/>
            <person name="Yu X."/>
            <person name="Hao Y."/>
            <person name="Huang J."/>
            <person name="Zhao X.-W."/>
            <person name="Ke S."/>
            <person name="Chen Y.-Y."/>
            <person name="Wu W.-L."/>
            <person name="Hsu J.-L."/>
            <person name="Lin Y.-F."/>
            <person name="Huang M.-D."/>
            <person name="Li C.-Y."/>
            <person name="Huang L."/>
            <person name="Wang Z.-W."/>
            <person name="Zhao X."/>
            <person name="Zhong W.-Y."/>
            <person name="Peng D.-H."/>
            <person name="Ahmad S."/>
            <person name="Lan S."/>
            <person name="Zhang J.-S."/>
            <person name="Tsai W.-C."/>
            <person name="Van De Peer Y."/>
            <person name="Liu Z.-J."/>
        </authorList>
    </citation>
    <scope>NUCLEOTIDE SEQUENCE</scope>
    <source>
        <strain evidence="2">CP</strain>
        <tissue evidence="2">Leaves</tissue>
    </source>
</reference>
<comment type="caution">
    <text evidence="2">The sequence shown here is derived from an EMBL/GenBank/DDBJ whole genome shotgun (WGS) entry which is preliminary data.</text>
</comment>
<evidence type="ECO:0000259" key="1">
    <source>
        <dbReference type="PROSITE" id="PS51733"/>
    </source>
</evidence>
<protein>
    <recommendedName>
        <fullName evidence="1">BPL/LPL catalytic domain-containing protein</fullName>
    </recommendedName>
</protein>
<dbReference type="AlphaFoldDB" id="A0AAV9FA94"/>
<sequence length="249" mass="28072">MVADNPPLQEPKFLCCVKNRFTDMENIPSLLVLCGKTDAEEDCARSLKENKNLKLADGRAKNVWESPSGCLLFSYTLQMENGHILPLLQYVVSLAIIEAIKMVCGSKGFPYLDVRIKWPNDLYLNGLKVGGVGLNLDNEKPTTCLNAVLRELTCSTNQLTREDILAAFFQKFEDLFVIFLNQGFQALEDLYYKAWLHSGKKVVIEEKDEESSAKNVVVTKASEDLQDGGFGVSSIFTDIIYRELKWSER</sequence>
<organism evidence="2 3">
    <name type="scientific">Acorus calamus</name>
    <name type="common">Sweet flag</name>
    <dbReference type="NCBI Taxonomy" id="4465"/>
    <lineage>
        <taxon>Eukaryota</taxon>
        <taxon>Viridiplantae</taxon>
        <taxon>Streptophyta</taxon>
        <taxon>Embryophyta</taxon>
        <taxon>Tracheophyta</taxon>
        <taxon>Spermatophyta</taxon>
        <taxon>Magnoliopsida</taxon>
        <taxon>Liliopsida</taxon>
        <taxon>Acoraceae</taxon>
        <taxon>Acorus</taxon>
    </lineage>
</organism>
<dbReference type="Gene3D" id="3.30.930.10">
    <property type="entry name" value="Bira Bifunctional Protein, Domain 2"/>
    <property type="match status" value="1"/>
</dbReference>
<keyword evidence="3" id="KW-1185">Reference proteome</keyword>
<dbReference type="EMBL" id="JAUJYO010000003">
    <property type="protein sequence ID" value="KAK1322396.1"/>
    <property type="molecule type" value="Genomic_DNA"/>
</dbReference>
<reference evidence="2" key="1">
    <citation type="journal article" date="2023" name="Nat. Commun.">
        <title>Diploid and tetraploid genomes of Acorus and the evolution of monocots.</title>
        <authorList>
            <person name="Ma L."/>
            <person name="Liu K.W."/>
            <person name="Li Z."/>
            <person name="Hsiao Y.Y."/>
            <person name="Qi Y."/>
            <person name="Fu T."/>
            <person name="Tang G.D."/>
            <person name="Zhang D."/>
            <person name="Sun W.H."/>
            <person name="Liu D.K."/>
            <person name="Li Y."/>
            <person name="Chen G.Z."/>
            <person name="Liu X.D."/>
            <person name="Liao X.Y."/>
            <person name="Jiang Y.T."/>
            <person name="Yu X."/>
            <person name="Hao Y."/>
            <person name="Huang J."/>
            <person name="Zhao X.W."/>
            <person name="Ke S."/>
            <person name="Chen Y.Y."/>
            <person name="Wu W.L."/>
            <person name="Hsu J.L."/>
            <person name="Lin Y.F."/>
            <person name="Huang M.D."/>
            <person name="Li C.Y."/>
            <person name="Huang L."/>
            <person name="Wang Z.W."/>
            <person name="Zhao X."/>
            <person name="Zhong W.Y."/>
            <person name="Peng D.H."/>
            <person name="Ahmad S."/>
            <person name="Lan S."/>
            <person name="Zhang J.S."/>
            <person name="Tsai W.C."/>
            <person name="Van de Peer Y."/>
            <person name="Liu Z.J."/>
        </authorList>
    </citation>
    <scope>NUCLEOTIDE SEQUENCE</scope>
    <source>
        <strain evidence="2">CP</strain>
    </source>
</reference>
<dbReference type="PROSITE" id="PS51733">
    <property type="entry name" value="BPL_LPL_CATALYTIC"/>
    <property type="match status" value="1"/>
</dbReference>
<evidence type="ECO:0000313" key="2">
    <source>
        <dbReference type="EMBL" id="KAK1322396.1"/>
    </source>
</evidence>
<dbReference type="GO" id="GO:0005737">
    <property type="term" value="C:cytoplasm"/>
    <property type="evidence" value="ECO:0007669"/>
    <property type="project" value="TreeGrafter"/>
</dbReference>
<dbReference type="Proteomes" id="UP001180020">
    <property type="component" value="Unassembled WGS sequence"/>
</dbReference>
<dbReference type="InterPro" id="IPR045864">
    <property type="entry name" value="aa-tRNA-synth_II/BPL/LPL"/>
</dbReference>
<feature type="domain" description="BPL/LPL catalytic" evidence="1">
    <location>
        <begin position="15"/>
        <end position="199"/>
    </location>
</feature>